<dbReference type="PRINTS" id="PR00160">
    <property type="entry name" value="GLUTAREDOXIN"/>
</dbReference>
<dbReference type="PROSITE" id="PS00195">
    <property type="entry name" value="GLUTAREDOXIN_1"/>
    <property type="match status" value="1"/>
</dbReference>
<evidence type="ECO:0000256" key="2">
    <source>
        <dbReference type="ARBA" id="ARBA00007787"/>
    </source>
</evidence>
<dbReference type="PROSITE" id="PS51354">
    <property type="entry name" value="GLUTAREDOXIN_2"/>
    <property type="match status" value="1"/>
</dbReference>
<keyword evidence="7" id="KW-0963">Cytoplasm</keyword>
<evidence type="ECO:0000259" key="8">
    <source>
        <dbReference type="Pfam" id="PF00462"/>
    </source>
</evidence>
<dbReference type="GO" id="GO:0005737">
    <property type="term" value="C:cytoplasm"/>
    <property type="evidence" value="ECO:0007669"/>
    <property type="project" value="TreeGrafter"/>
</dbReference>
<dbReference type="InterPro" id="IPR002109">
    <property type="entry name" value="Glutaredoxin"/>
</dbReference>
<dbReference type="Pfam" id="PF00462">
    <property type="entry name" value="Glutaredoxin"/>
    <property type="match status" value="1"/>
</dbReference>
<name>A8LNA5_DINSH</name>
<dbReference type="STRING" id="398580.Dshi_1876"/>
<sequence length="90" mass="9857">MTRTITLYTKDYCPYCKAAKALLHRKGARFTNHEITGKPALRAEMIQRAGGLRTVPQIFIGGVHVGGYDALTRLDARGELDGLLGLVRTA</sequence>
<dbReference type="InterPro" id="IPR036249">
    <property type="entry name" value="Thioredoxin-like_sf"/>
</dbReference>
<dbReference type="InterPro" id="IPR011900">
    <property type="entry name" value="GRX_bact"/>
</dbReference>
<dbReference type="GO" id="GO:0015038">
    <property type="term" value="F:glutathione disulfide oxidoreductase activity"/>
    <property type="evidence" value="ECO:0007669"/>
    <property type="project" value="UniProtKB-UniRule"/>
</dbReference>
<dbReference type="RefSeq" id="WP_012178548.1">
    <property type="nucleotide sequence ID" value="NC_009952.1"/>
</dbReference>
<dbReference type="AlphaFoldDB" id="A8LNA5"/>
<keyword evidence="5" id="KW-1015">Disulfide bond</keyword>
<organism evidence="9 10">
    <name type="scientific">Dinoroseobacter shibae (strain DSM 16493 / NCIMB 14021 / DFL 12)</name>
    <dbReference type="NCBI Taxonomy" id="398580"/>
    <lineage>
        <taxon>Bacteria</taxon>
        <taxon>Pseudomonadati</taxon>
        <taxon>Pseudomonadota</taxon>
        <taxon>Alphaproteobacteria</taxon>
        <taxon>Rhodobacterales</taxon>
        <taxon>Roseobacteraceae</taxon>
        <taxon>Dinoroseobacter</taxon>
    </lineage>
</organism>
<comment type="similarity">
    <text evidence="2 7">Belongs to the glutaredoxin family.</text>
</comment>
<dbReference type="OrthoDB" id="9814618at2"/>
<dbReference type="Gene3D" id="3.40.30.10">
    <property type="entry name" value="Glutaredoxin"/>
    <property type="match status" value="1"/>
</dbReference>
<evidence type="ECO:0000313" key="9">
    <source>
        <dbReference type="EMBL" id="ABV93618.1"/>
    </source>
</evidence>
<dbReference type="HOGENOM" id="CLU_026126_7_3_5"/>
<evidence type="ECO:0000256" key="5">
    <source>
        <dbReference type="ARBA" id="ARBA00023157"/>
    </source>
</evidence>
<evidence type="ECO:0000256" key="1">
    <source>
        <dbReference type="ARBA" id="ARBA00002549"/>
    </source>
</evidence>
<evidence type="ECO:0000256" key="6">
    <source>
        <dbReference type="ARBA" id="ARBA00023284"/>
    </source>
</evidence>
<dbReference type="NCBIfam" id="TIGR02181">
    <property type="entry name" value="GRX_bact"/>
    <property type="match status" value="1"/>
</dbReference>
<dbReference type="InterPro" id="IPR011767">
    <property type="entry name" value="GLR_AS"/>
</dbReference>
<dbReference type="PANTHER" id="PTHR45694:SF18">
    <property type="entry name" value="GLUTAREDOXIN-1-RELATED"/>
    <property type="match status" value="1"/>
</dbReference>
<dbReference type="PANTHER" id="PTHR45694">
    <property type="entry name" value="GLUTAREDOXIN 2"/>
    <property type="match status" value="1"/>
</dbReference>
<dbReference type="GO" id="GO:0034599">
    <property type="term" value="P:cellular response to oxidative stress"/>
    <property type="evidence" value="ECO:0007669"/>
    <property type="project" value="TreeGrafter"/>
</dbReference>
<dbReference type="InterPro" id="IPR014025">
    <property type="entry name" value="Glutaredoxin_subgr"/>
</dbReference>
<evidence type="ECO:0000313" key="10">
    <source>
        <dbReference type="Proteomes" id="UP000006833"/>
    </source>
</evidence>
<dbReference type="CDD" id="cd03418">
    <property type="entry name" value="GRX_GRXb_1_3_like"/>
    <property type="match status" value="1"/>
</dbReference>
<keyword evidence="3 7" id="KW-0813">Transport</keyword>
<evidence type="ECO:0000256" key="3">
    <source>
        <dbReference type="ARBA" id="ARBA00022448"/>
    </source>
</evidence>
<evidence type="ECO:0000256" key="4">
    <source>
        <dbReference type="ARBA" id="ARBA00022982"/>
    </source>
</evidence>
<protein>
    <recommendedName>
        <fullName evidence="7">Glutaredoxin</fullName>
    </recommendedName>
</protein>
<reference evidence="10" key="1">
    <citation type="journal article" date="2010" name="ISME J.">
        <title>The complete genome sequence of the algal symbiont Dinoroseobacter shibae: a hitchhiker's guide to life in the sea.</title>
        <authorList>
            <person name="Wagner-Dobler I."/>
            <person name="Ballhausen B."/>
            <person name="Berger M."/>
            <person name="Brinkhoff T."/>
            <person name="Buchholz I."/>
            <person name="Bunk B."/>
            <person name="Cypionka H."/>
            <person name="Daniel R."/>
            <person name="Drepper T."/>
            <person name="Gerdts G."/>
            <person name="Hahnke S."/>
            <person name="Han C."/>
            <person name="Jahn D."/>
            <person name="Kalhoefer D."/>
            <person name="Kiss H."/>
            <person name="Klenk H.P."/>
            <person name="Kyrpides N."/>
            <person name="Liebl W."/>
            <person name="Liesegang H."/>
            <person name="Meincke L."/>
            <person name="Pati A."/>
            <person name="Petersen J."/>
            <person name="Piekarski T."/>
            <person name="Pommerenke C."/>
            <person name="Pradella S."/>
            <person name="Pukall R."/>
            <person name="Rabus R."/>
            <person name="Stackebrandt E."/>
            <person name="Thole S."/>
            <person name="Thompson L."/>
            <person name="Tielen P."/>
            <person name="Tomasch J."/>
            <person name="von Jan M."/>
            <person name="Wanphrut N."/>
            <person name="Wichels A."/>
            <person name="Zech H."/>
            <person name="Simon M."/>
        </authorList>
    </citation>
    <scope>NUCLEOTIDE SEQUENCE [LARGE SCALE GENOMIC DNA]</scope>
    <source>
        <strain evidence="10">DSM 16493 / NCIMB 14021 / DFL 12</strain>
    </source>
</reference>
<dbReference type="SUPFAM" id="SSF52833">
    <property type="entry name" value="Thioredoxin-like"/>
    <property type="match status" value="1"/>
</dbReference>
<dbReference type="Proteomes" id="UP000006833">
    <property type="component" value="Chromosome"/>
</dbReference>
<comment type="function">
    <text evidence="1 7">Has a glutathione-disulfide oxidoreductase activity in the presence of NADPH and glutathione reductase. Reduces low molecular weight disulfides and proteins.</text>
</comment>
<evidence type="ECO:0000256" key="7">
    <source>
        <dbReference type="RuleBase" id="RU364065"/>
    </source>
</evidence>
<proteinExistence type="inferred from homology"/>
<feature type="domain" description="Glutaredoxin" evidence="8">
    <location>
        <begin position="5"/>
        <end position="65"/>
    </location>
</feature>
<dbReference type="eggNOG" id="COG0695">
    <property type="taxonomic scope" value="Bacteria"/>
</dbReference>
<keyword evidence="6 7" id="KW-0676">Redox-active center</keyword>
<keyword evidence="10" id="KW-1185">Reference proteome</keyword>
<gene>
    <name evidence="9" type="ordered locus">Dshi_1876</name>
</gene>
<keyword evidence="4 7" id="KW-0249">Electron transport</keyword>
<accession>A8LNA5</accession>
<dbReference type="GO" id="GO:0045454">
    <property type="term" value="P:cell redox homeostasis"/>
    <property type="evidence" value="ECO:0007669"/>
    <property type="project" value="InterPro"/>
</dbReference>
<dbReference type="KEGG" id="dsh:Dshi_1876"/>
<dbReference type="EMBL" id="CP000830">
    <property type="protein sequence ID" value="ABV93618.1"/>
    <property type="molecule type" value="Genomic_DNA"/>
</dbReference>